<protein>
    <recommendedName>
        <fullName evidence="5">HMG box domain-containing protein</fullName>
    </recommendedName>
</protein>
<keyword evidence="7" id="KW-1185">Reference proteome</keyword>
<keyword evidence="2" id="KW-0804">Transcription</keyword>
<gene>
    <name evidence="6" type="ORF">CU097_001152</name>
</gene>
<dbReference type="GO" id="GO:0030154">
    <property type="term" value="P:cell differentiation"/>
    <property type="evidence" value="ECO:0007669"/>
    <property type="project" value="TreeGrafter"/>
</dbReference>
<evidence type="ECO:0000256" key="4">
    <source>
        <dbReference type="SAM" id="MobiDB-lite"/>
    </source>
</evidence>
<dbReference type="PANTHER" id="PTHR10270:SF161">
    <property type="entry name" value="SEX-DETERMINING REGION Y PROTEIN"/>
    <property type="match status" value="1"/>
</dbReference>
<feature type="compositionally biased region" description="Acidic residues" evidence="4">
    <location>
        <begin position="84"/>
        <end position="95"/>
    </location>
</feature>
<reference evidence="6 7" key="1">
    <citation type="journal article" date="2018" name="G3 (Bethesda)">
        <title>Phylogenetic and Phylogenomic Definition of Rhizopus Species.</title>
        <authorList>
            <person name="Gryganskyi A.P."/>
            <person name="Golan J."/>
            <person name="Dolatabadi S."/>
            <person name="Mondo S."/>
            <person name="Robb S."/>
            <person name="Idnurm A."/>
            <person name="Muszewska A."/>
            <person name="Steczkiewicz K."/>
            <person name="Masonjones S."/>
            <person name="Liao H.L."/>
            <person name="Gajdeczka M.T."/>
            <person name="Anike F."/>
            <person name="Vuek A."/>
            <person name="Anishchenko I.M."/>
            <person name="Voigt K."/>
            <person name="de Hoog G.S."/>
            <person name="Smith M.E."/>
            <person name="Heitman J."/>
            <person name="Vilgalys R."/>
            <person name="Stajich J.E."/>
        </authorList>
    </citation>
    <scope>NUCLEOTIDE SEQUENCE [LARGE SCALE GENOMIC DNA]</scope>
    <source>
        <strain evidence="6 7">CBS 357.93</strain>
    </source>
</reference>
<keyword evidence="3" id="KW-0539">Nucleus</keyword>
<dbReference type="Proteomes" id="UP000252139">
    <property type="component" value="Unassembled WGS sequence"/>
</dbReference>
<accession>A0A367IRS6</accession>
<organism evidence="6 7">
    <name type="scientific">Rhizopus azygosporus</name>
    <name type="common">Rhizopus microsporus var. azygosporus</name>
    <dbReference type="NCBI Taxonomy" id="86630"/>
    <lineage>
        <taxon>Eukaryota</taxon>
        <taxon>Fungi</taxon>
        <taxon>Fungi incertae sedis</taxon>
        <taxon>Mucoromycota</taxon>
        <taxon>Mucoromycotina</taxon>
        <taxon>Mucoromycetes</taxon>
        <taxon>Mucorales</taxon>
        <taxon>Mucorineae</taxon>
        <taxon>Rhizopodaceae</taxon>
        <taxon>Rhizopus</taxon>
    </lineage>
</organism>
<feature type="compositionally biased region" description="Polar residues" evidence="4">
    <location>
        <begin position="43"/>
        <end position="54"/>
    </location>
</feature>
<feature type="region of interest" description="Disordered" evidence="4">
    <location>
        <begin position="36"/>
        <end position="140"/>
    </location>
</feature>
<evidence type="ECO:0000259" key="5">
    <source>
        <dbReference type="PROSITE" id="PS50118"/>
    </source>
</evidence>
<feature type="compositionally biased region" description="Acidic residues" evidence="4">
    <location>
        <begin position="124"/>
        <end position="140"/>
    </location>
</feature>
<dbReference type="SUPFAM" id="SSF117281">
    <property type="entry name" value="Kelch motif"/>
    <property type="match status" value="1"/>
</dbReference>
<feature type="non-terminal residue" evidence="6">
    <location>
        <position position="1"/>
    </location>
</feature>
<evidence type="ECO:0000256" key="2">
    <source>
        <dbReference type="ARBA" id="ARBA00023163"/>
    </source>
</evidence>
<dbReference type="Gene3D" id="1.10.30.10">
    <property type="entry name" value="High mobility group box domain"/>
    <property type="match status" value="2"/>
</dbReference>
<evidence type="ECO:0000256" key="3">
    <source>
        <dbReference type="PROSITE-ProRule" id="PRU00267"/>
    </source>
</evidence>
<dbReference type="InterPro" id="IPR050140">
    <property type="entry name" value="SRY-related_HMG-box_TF-like"/>
</dbReference>
<name>A0A367IRS6_RHIAZ</name>
<dbReference type="InterPro" id="IPR015915">
    <property type="entry name" value="Kelch-typ_b-propeller"/>
</dbReference>
<dbReference type="SMART" id="SM00398">
    <property type="entry name" value="HMG"/>
    <property type="match status" value="2"/>
</dbReference>
<dbReference type="InterPro" id="IPR036910">
    <property type="entry name" value="HMG_box_dom_sf"/>
</dbReference>
<dbReference type="AlphaFoldDB" id="A0A367IRS6"/>
<feature type="DNA-binding region" description="HMG box" evidence="3">
    <location>
        <begin position="274"/>
        <end position="342"/>
    </location>
</feature>
<evidence type="ECO:0000256" key="1">
    <source>
        <dbReference type="ARBA" id="ARBA00023125"/>
    </source>
</evidence>
<keyword evidence="1 3" id="KW-0238">DNA-binding</keyword>
<dbReference type="GO" id="GO:0001228">
    <property type="term" value="F:DNA-binding transcription activator activity, RNA polymerase II-specific"/>
    <property type="evidence" value="ECO:0007669"/>
    <property type="project" value="TreeGrafter"/>
</dbReference>
<dbReference type="PANTHER" id="PTHR10270">
    <property type="entry name" value="SOX TRANSCRIPTION FACTOR"/>
    <property type="match status" value="1"/>
</dbReference>
<dbReference type="Pfam" id="PF00505">
    <property type="entry name" value="HMG_box"/>
    <property type="match status" value="2"/>
</dbReference>
<dbReference type="EMBL" id="PJQL01003947">
    <property type="protein sequence ID" value="RCH80385.1"/>
    <property type="molecule type" value="Genomic_DNA"/>
</dbReference>
<dbReference type="SUPFAM" id="SSF47095">
    <property type="entry name" value="HMG-box"/>
    <property type="match status" value="2"/>
</dbReference>
<dbReference type="CDD" id="cd00084">
    <property type="entry name" value="HMG-box_SF"/>
    <property type="match status" value="1"/>
</dbReference>
<feature type="compositionally biased region" description="Basic residues" evidence="4">
    <location>
        <begin position="100"/>
        <end position="109"/>
    </location>
</feature>
<dbReference type="GO" id="GO:0000978">
    <property type="term" value="F:RNA polymerase II cis-regulatory region sequence-specific DNA binding"/>
    <property type="evidence" value="ECO:0007669"/>
    <property type="project" value="TreeGrafter"/>
</dbReference>
<dbReference type="OrthoDB" id="2253994at2759"/>
<feature type="compositionally biased region" description="Polar residues" evidence="4">
    <location>
        <begin position="177"/>
        <end position="193"/>
    </location>
</feature>
<dbReference type="CDD" id="cd01389">
    <property type="entry name" value="HMG-box_ROX1-like"/>
    <property type="match status" value="1"/>
</dbReference>
<dbReference type="GO" id="GO:0005634">
    <property type="term" value="C:nucleus"/>
    <property type="evidence" value="ECO:0007669"/>
    <property type="project" value="UniProtKB-UniRule"/>
</dbReference>
<dbReference type="STRING" id="86630.A0A367IRS6"/>
<feature type="DNA-binding region" description="HMG box" evidence="3">
    <location>
        <begin position="203"/>
        <end position="271"/>
    </location>
</feature>
<evidence type="ECO:0000313" key="7">
    <source>
        <dbReference type="Proteomes" id="UP000252139"/>
    </source>
</evidence>
<feature type="region of interest" description="Disordered" evidence="4">
    <location>
        <begin position="175"/>
        <end position="206"/>
    </location>
</feature>
<feature type="non-terminal residue" evidence="6">
    <location>
        <position position="509"/>
    </location>
</feature>
<feature type="domain" description="HMG box" evidence="5">
    <location>
        <begin position="274"/>
        <end position="342"/>
    </location>
</feature>
<sequence>CYYSWIYKKSNAIDDFDMDDLFGDLEDIIPKKQKTVEEKNEQIKSSIPSTNNKNTTEKPIAATQRTEYIPKPSERNQSSGMFSDMDDDGDEEDMEPSLIIKRKSMRSQAKKTYSMLDNSHNNSDDDDDYMDQGEYSEDEDGEYKFMDNSSQFDEHIDEIADSEDEKNDYEIYERKSTSGASLQTSRIKSSTLDTKQRKTGAKPTNRYNPFILFNKEMRAKIKEERPELDNYELSRIIGQQWKELDPEKKQAYQILSKRKREDYRNKAIHFAKRPKPPPNVWIVYFKEQVPIVRANNPKLTVNEASTIVSQKWKSLSKEEKDAYKNKAQAARDEFRKMYPEENKAFFDQVSRKSQYLGSIQTNVPWRAGHASGFIYPYVIVYGGSQDSTANYSTTSLSGSTELWVWDSRNGSWYNPKVQVQNGIEMLPQIYIRATNLPSQGQLLTWVSNTTTTNVLQKLDINSWTWSFPTTNFQAAAAKVSGYSMTTVNNTVYTFGGLSVDNNGFPIVNA</sequence>
<evidence type="ECO:0000313" key="6">
    <source>
        <dbReference type="EMBL" id="RCH80385.1"/>
    </source>
</evidence>
<dbReference type="InterPro" id="IPR009071">
    <property type="entry name" value="HMG_box_dom"/>
</dbReference>
<comment type="caution">
    <text evidence="6">The sequence shown here is derived from an EMBL/GenBank/DDBJ whole genome shotgun (WGS) entry which is preliminary data.</text>
</comment>
<dbReference type="Gene3D" id="2.120.10.80">
    <property type="entry name" value="Kelch-type beta propeller"/>
    <property type="match status" value="1"/>
</dbReference>
<dbReference type="PROSITE" id="PS50118">
    <property type="entry name" value="HMG_BOX_2"/>
    <property type="match status" value="2"/>
</dbReference>
<feature type="domain" description="HMG box" evidence="5">
    <location>
        <begin position="203"/>
        <end position="271"/>
    </location>
</feature>
<proteinExistence type="predicted"/>